<dbReference type="EMBL" id="CAHIKZ030000301">
    <property type="protein sequence ID" value="CAE1167372.1"/>
    <property type="molecule type" value="Genomic_DNA"/>
</dbReference>
<organism evidence="2 3">
    <name type="scientific">Acanthosepion pharaonis</name>
    <name type="common">Pharaoh cuttlefish</name>
    <name type="synonym">Sepia pharaonis</name>
    <dbReference type="NCBI Taxonomy" id="158019"/>
    <lineage>
        <taxon>Eukaryota</taxon>
        <taxon>Metazoa</taxon>
        <taxon>Spiralia</taxon>
        <taxon>Lophotrochozoa</taxon>
        <taxon>Mollusca</taxon>
        <taxon>Cephalopoda</taxon>
        <taxon>Coleoidea</taxon>
        <taxon>Decapodiformes</taxon>
        <taxon>Sepiida</taxon>
        <taxon>Sepiina</taxon>
        <taxon>Sepiidae</taxon>
        <taxon>Acanthosepion</taxon>
    </lineage>
</organism>
<dbReference type="AlphaFoldDB" id="A0A812B1J9"/>
<keyword evidence="1" id="KW-0472">Membrane</keyword>
<reference evidence="2" key="1">
    <citation type="submission" date="2021-01" db="EMBL/GenBank/DDBJ databases">
        <authorList>
            <person name="Li R."/>
            <person name="Bekaert M."/>
        </authorList>
    </citation>
    <scope>NUCLEOTIDE SEQUENCE</scope>
    <source>
        <strain evidence="2">Farmed</strain>
    </source>
</reference>
<feature type="transmembrane region" description="Helical" evidence="1">
    <location>
        <begin position="133"/>
        <end position="159"/>
    </location>
</feature>
<protein>
    <submittedName>
        <fullName evidence="2">Uncharacterized protein</fullName>
    </submittedName>
</protein>
<feature type="transmembrane region" description="Helical" evidence="1">
    <location>
        <begin position="100"/>
        <end position="121"/>
    </location>
</feature>
<evidence type="ECO:0000313" key="3">
    <source>
        <dbReference type="Proteomes" id="UP000597762"/>
    </source>
</evidence>
<name>A0A812B1J9_ACAPH</name>
<keyword evidence="1" id="KW-0812">Transmembrane</keyword>
<feature type="transmembrane region" description="Helical" evidence="1">
    <location>
        <begin position="32"/>
        <end position="52"/>
    </location>
</feature>
<feature type="transmembrane region" description="Helical" evidence="1">
    <location>
        <begin position="72"/>
        <end position="93"/>
    </location>
</feature>
<keyword evidence="1" id="KW-1133">Transmembrane helix</keyword>
<accession>A0A812B1J9</accession>
<proteinExistence type="predicted"/>
<evidence type="ECO:0000313" key="2">
    <source>
        <dbReference type="EMBL" id="CAE1167372.1"/>
    </source>
</evidence>
<comment type="caution">
    <text evidence="2">The sequence shown here is derived from an EMBL/GenBank/DDBJ whole genome shotgun (WGS) entry which is preliminary data.</text>
</comment>
<dbReference type="Proteomes" id="UP000597762">
    <property type="component" value="Unassembled WGS sequence"/>
</dbReference>
<evidence type="ECO:0000256" key="1">
    <source>
        <dbReference type="SAM" id="Phobius"/>
    </source>
</evidence>
<keyword evidence="3" id="KW-1185">Reference proteome</keyword>
<gene>
    <name evidence="2" type="ORF">SPHA_9375</name>
</gene>
<sequence length="164" mass="18953">MGNLSIDTSTISNDFQNCQYHSNNENRYISRTVFLCSRSLFPSFFALAHSFPPFSPSLTLSLLFRPRSHYPSFFALAHTFPPFSSSLTLSLLFRFRPHTFFFFLTTLASLFFFFALAHSFFLSLSLTPSSSLLFSFTIFLILLLPVYFLLFYIISFLPLPISFH</sequence>